<keyword evidence="2" id="KW-1185">Reference proteome</keyword>
<protein>
    <submittedName>
        <fullName evidence="1">Anhydrase</fullName>
    </submittedName>
</protein>
<dbReference type="Pfam" id="PF00132">
    <property type="entry name" value="Hexapep"/>
    <property type="match status" value="1"/>
</dbReference>
<accession>A0A133U4D0</accession>
<dbReference type="CDD" id="cd04645">
    <property type="entry name" value="LbH_gamma_CA_like"/>
    <property type="match status" value="1"/>
</dbReference>
<gene>
    <name evidence="1" type="ORF">AKJ61_03770</name>
</gene>
<dbReference type="PANTHER" id="PTHR13061:SF29">
    <property type="entry name" value="GAMMA CARBONIC ANHYDRASE-LIKE 1, MITOCHONDRIAL-RELATED"/>
    <property type="match status" value="1"/>
</dbReference>
<dbReference type="InterPro" id="IPR047324">
    <property type="entry name" value="LbH_gamma_CA-like"/>
</dbReference>
<evidence type="ECO:0000313" key="2">
    <source>
        <dbReference type="Proteomes" id="UP000070184"/>
    </source>
</evidence>
<dbReference type="PANTHER" id="PTHR13061">
    <property type="entry name" value="DYNACTIN SUBUNIT P25"/>
    <property type="match status" value="1"/>
</dbReference>
<sequence length="171" mass="18566">MVKKYKYKDIEPSIHPEANVCSEAIVIGDVKIEEGVSVWPGAVIRGDFSPVEIGKQSVIEDNTVIHGAKIGPQTIIGHGAVLNANPIVRDKVIVGINATINREATIGRRSIVASGAVIPEKRVIPSESFVRGVPAEISPLEDSSIDIEEVFDRYSVEGYSELVLQYGDLFR</sequence>
<reference evidence="1 2" key="1">
    <citation type="journal article" date="2016" name="Sci. Rep.">
        <title>Metabolic traits of an uncultured archaeal lineage -MSBL1- from brine pools of the Red Sea.</title>
        <authorList>
            <person name="Mwirichia R."/>
            <person name="Alam I."/>
            <person name="Rashid M."/>
            <person name="Vinu M."/>
            <person name="Ba-Alawi W."/>
            <person name="Anthony Kamau A."/>
            <person name="Kamanda Ngugi D."/>
            <person name="Goker M."/>
            <person name="Klenk H.P."/>
            <person name="Bajic V."/>
            <person name="Stingl U."/>
        </authorList>
    </citation>
    <scope>NUCLEOTIDE SEQUENCE [LARGE SCALE GENOMIC DNA]</scope>
    <source>
        <strain evidence="1">SCGC-AAA259B11</strain>
    </source>
</reference>
<dbReference type="EMBL" id="LHXK01000062">
    <property type="protein sequence ID" value="KXA89016.1"/>
    <property type="molecule type" value="Genomic_DNA"/>
</dbReference>
<name>A0A133U4D0_9EURY</name>
<evidence type="ECO:0000313" key="1">
    <source>
        <dbReference type="EMBL" id="KXA89016.1"/>
    </source>
</evidence>
<dbReference type="InterPro" id="IPR001451">
    <property type="entry name" value="Hexapep"/>
</dbReference>
<organism evidence="1 2">
    <name type="scientific">candidate division MSBL1 archaeon SCGC-AAA259B11</name>
    <dbReference type="NCBI Taxonomy" id="1698260"/>
    <lineage>
        <taxon>Archaea</taxon>
        <taxon>Methanobacteriati</taxon>
        <taxon>Methanobacteriota</taxon>
        <taxon>candidate division MSBL1</taxon>
    </lineage>
</organism>
<dbReference type="Proteomes" id="UP000070184">
    <property type="component" value="Unassembled WGS sequence"/>
</dbReference>
<dbReference type="InterPro" id="IPR050484">
    <property type="entry name" value="Transf_Hexapept/Carb_Anhydrase"/>
</dbReference>
<dbReference type="InterPro" id="IPR011004">
    <property type="entry name" value="Trimer_LpxA-like_sf"/>
</dbReference>
<proteinExistence type="predicted"/>
<comment type="caution">
    <text evidence="1">The sequence shown here is derived from an EMBL/GenBank/DDBJ whole genome shotgun (WGS) entry which is preliminary data.</text>
</comment>
<dbReference type="AlphaFoldDB" id="A0A133U4D0"/>
<dbReference type="Gene3D" id="2.160.10.10">
    <property type="entry name" value="Hexapeptide repeat proteins"/>
    <property type="match status" value="1"/>
</dbReference>
<dbReference type="SUPFAM" id="SSF51161">
    <property type="entry name" value="Trimeric LpxA-like enzymes"/>
    <property type="match status" value="1"/>
</dbReference>